<evidence type="ECO:0000313" key="1">
    <source>
        <dbReference type="EMBL" id="WWQ67843.1"/>
    </source>
</evidence>
<evidence type="ECO:0000313" key="2">
    <source>
        <dbReference type="Proteomes" id="UP001432251"/>
    </source>
</evidence>
<dbReference type="Proteomes" id="UP001432251">
    <property type="component" value="Chromosome"/>
</dbReference>
<gene>
    <name evidence="1" type="ORF">V2W30_33955</name>
</gene>
<reference evidence="1" key="1">
    <citation type="journal article" date="2025" name="Int. J. Syst. Evol. Microbiol.">
        <title>Streptomyces citrinus sp. nov., with yellow diffusible pigment.</title>
        <authorList>
            <person name="He Y."/>
            <person name="Yang E."/>
            <person name="Xu J."/>
            <person name="Sun Y."/>
            <person name="Sun L."/>
        </authorList>
    </citation>
    <scope>NUCLEOTIDE SEQUENCE</scope>
    <source>
        <strain evidence="1">Q6</strain>
    </source>
</reference>
<proteinExistence type="predicted"/>
<keyword evidence="2" id="KW-1185">Reference proteome</keyword>
<accession>A0ACD5APX2</accession>
<name>A0ACD5APX2_9ACTN</name>
<protein>
    <submittedName>
        <fullName evidence="1">Uncharacterized protein</fullName>
    </submittedName>
</protein>
<organism evidence="1 2">
    <name type="scientific">Streptomyces citrinus</name>
    <dbReference type="NCBI Taxonomy" id="3118173"/>
    <lineage>
        <taxon>Bacteria</taxon>
        <taxon>Bacillati</taxon>
        <taxon>Actinomycetota</taxon>
        <taxon>Actinomycetes</taxon>
        <taxon>Kitasatosporales</taxon>
        <taxon>Streptomycetaceae</taxon>
        <taxon>Streptomyces</taxon>
    </lineage>
</organism>
<sequence>MDRARQAPPGDRPRRRGAELADLPESARDGWWFHYGRALAAVARTAPPRVLDLLDAYPPSRFPRSLDGALGVLAEADPARLLRYLAGPWRQGLSGCLTPAVLRTLARSGAPELAAYARGAAERPRELAALLAAQAPADRPATYETAVAGRGAAHHGVDPLVLDVLPRRYVTDVARRAAAAARARGAAWSTVLFSASYLPPAEIRKTLLDATRRPAAEDRAFGWQQYLRNAARTGDPAQVTEAAAESARRLRNEQDPVRGQAVRALADDVRPALWRTASLPHLSRIVRDAVDARDCSHETRSALTRLALGVLRAHAAGPDREPVDWGLATLVALHGHTGAVDLGRLDRTLRRGQEHQVHAALRRHIHAEAEKNDYRLLLGLARAVGRRADAMTELQDMLRTAAEHGDDSTAREAIRLWLEPRATRAERVEQILTIEPSAAALPCVAEAVAVHRTDLLDLLLTGRPPYGRFLRDKSPWVFPVGGPVVRRWLPRQQRAYLQQLKSCADDAGLDTWRRAEAIRCAAFVPEGGLALVRRWVDAPDVALAEAALGALGRTGDDLPLLLGHAGGDRARVAVYTATQATRHVRPSRLEPLLAELLTGPGKKVTSRKEAARLTATRLPAPMAAPLLARAFAAPDAHRDVRAACVAFAAYGLLGEDAAWEILAAAAGDSESVLRGAALRLAPLDLPRAHRVRYAALVAAVADTDDDELAALALTELASWAPWSPEAPALLSRALTDVERLDTARWQAAASGLVRAATRSDAGTDTLCAALTTLMDHGAAPDAGKERDRPAYRRVEHVAGLLAAHTPRAKLQRTVALAVARLLAARDPFVVRAAEILVGAVDLTEQGLRELAALHADRPALASRVAGRLRERLRREAEGATTARPWPTPSPRQGPTRRACSRGR</sequence>
<dbReference type="EMBL" id="CP146022">
    <property type="protein sequence ID" value="WWQ67843.1"/>
    <property type="molecule type" value="Genomic_DNA"/>
</dbReference>